<evidence type="ECO:0000256" key="15">
    <source>
        <dbReference type="ARBA" id="ARBA00037966"/>
    </source>
</evidence>
<evidence type="ECO:0000313" key="26">
    <source>
        <dbReference type="EMBL" id="KFO36254.1"/>
    </source>
</evidence>
<dbReference type="Pfam" id="PF00069">
    <property type="entry name" value="Pkinase"/>
    <property type="match status" value="1"/>
</dbReference>
<evidence type="ECO:0000256" key="16">
    <source>
        <dbReference type="ARBA" id="ARBA00038286"/>
    </source>
</evidence>
<evidence type="ECO:0000256" key="12">
    <source>
        <dbReference type="ARBA" id="ARBA00023137"/>
    </source>
</evidence>
<dbReference type="SUPFAM" id="SSF56112">
    <property type="entry name" value="Protein kinase-like (PK-like)"/>
    <property type="match status" value="1"/>
</dbReference>
<accession>A0A091DVW7</accession>
<dbReference type="GO" id="GO:0004674">
    <property type="term" value="F:protein serine/threonine kinase activity"/>
    <property type="evidence" value="ECO:0007669"/>
    <property type="project" value="UniProtKB-KW"/>
</dbReference>
<dbReference type="PROSITE" id="PS50072">
    <property type="entry name" value="CSA_PPIASE_2"/>
    <property type="match status" value="1"/>
</dbReference>
<dbReference type="PRINTS" id="PR00153">
    <property type="entry name" value="CSAPPISMRASE"/>
</dbReference>
<dbReference type="AlphaFoldDB" id="A0A091DVW7"/>
<dbReference type="PROSITE" id="PS00107">
    <property type="entry name" value="PROTEIN_KINASE_ATP"/>
    <property type="match status" value="1"/>
</dbReference>
<dbReference type="eggNOG" id="KOG0671">
    <property type="taxonomic scope" value="Eukaryota"/>
</dbReference>
<dbReference type="GO" id="GO:0004713">
    <property type="term" value="F:protein tyrosine kinase activity"/>
    <property type="evidence" value="ECO:0007669"/>
    <property type="project" value="UniProtKB-KW"/>
</dbReference>
<dbReference type="CDD" id="cd01928">
    <property type="entry name" value="Cyclophilin_PPIL3_like"/>
    <property type="match status" value="1"/>
</dbReference>
<dbReference type="SUPFAM" id="SSF50891">
    <property type="entry name" value="Cyclophilin-like"/>
    <property type="match status" value="1"/>
</dbReference>
<dbReference type="PANTHER" id="PTHR45646">
    <property type="entry name" value="SERINE/THREONINE-PROTEIN KINASE DOA-RELATED"/>
    <property type="match status" value="1"/>
</dbReference>
<evidence type="ECO:0000256" key="17">
    <source>
        <dbReference type="ARBA" id="ARBA00058414"/>
    </source>
</evidence>
<dbReference type="Gene3D" id="3.30.200.20">
    <property type="entry name" value="Phosphorylase Kinase, domain 1"/>
    <property type="match status" value="1"/>
</dbReference>
<dbReference type="GO" id="GO:0003755">
    <property type="term" value="F:peptidyl-prolyl cis-trans isomerase activity"/>
    <property type="evidence" value="ECO:0007669"/>
    <property type="project" value="UniProtKB-KW"/>
</dbReference>
<dbReference type="InterPro" id="IPR011009">
    <property type="entry name" value="Kinase-like_dom_sf"/>
</dbReference>
<comment type="subcellular location">
    <subcellularLocation>
        <location evidence="2">Nucleus</location>
    </subcellularLocation>
</comment>
<protein>
    <recommendedName>
        <fullName evidence="21">CYP10L</fullName>
        <ecNumber evidence="4">2.7.12.1</ecNumber>
        <ecNumber evidence="3">5.2.1.8</ecNumber>
    </recommendedName>
    <alternativeName>
        <fullName evidence="19">Cyclophilin-like protein PPIL3</fullName>
    </alternativeName>
    <alternativeName>
        <fullName evidence="20">Rotamase PPIL3</fullName>
    </alternativeName>
</protein>
<comment type="similarity">
    <text evidence="15">Belongs to the protein kinase superfamily. CMGC Ser/Thr protein kinase family. Lammer subfamily.</text>
</comment>
<evidence type="ECO:0000256" key="13">
    <source>
        <dbReference type="ARBA" id="ARBA00023235"/>
    </source>
</evidence>
<evidence type="ECO:0000256" key="1">
    <source>
        <dbReference type="ARBA" id="ARBA00000971"/>
    </source>
</evidence>
<feature type="region of interest" description="Disordered" evidence="23">
    <location>
        <begin position="255"/>
        <end position="275"/>
    </location>
</feature>
<dbReference type="InterPro" id="IPR002130">
    <property type="entry name" value="Cyclophilin-type_PPIase_dom"/>
</dbReference>
<evidence type="ECO:0000256" key="3">
    <source>
        <dbReference type="ARBA" id="ARBA00013194"/>
    </source>
</evidence>
<evidence type="ECO:0000256" key="21">
    <source>
        <dbReference type="ARBA" id="ARBA00080243"/>
    </source>
</evidence>
<evidence type="ECO:0000256" key="11">
    <source>
        <dbReference type="ARBA" id="ARBA00023110"/>
    </source>
</evidence>
<sequence>MQVSGGQRPSPRPPQGSGPLCGHSPLPARASSAAPVTAPEARNTRTASASESTLLTRPEAVCTLHFRPGPRSRVQGSGGGAERKWPSLDVGDIKIEVFCERTPKTCENFLALCASNYYSGCVFHRNIKGFMVQTGDPTGTGRGGNSIWGRKFEDEYSEYLKHSVRGVVSMANNGPNTNGSQFFITYGKQPHLDMKYTVFGKVIDGLETLDELEKLPVNEKTYRPLSDVHIKDMRHSKRAYCPDWEEKDWDYGRWRSSSSHKRKRRSHSSVRESKRCRFDAAKASDSYYLESRSINEKDYHSRRYIDEYRNDYCQGWDSGHRHRDHESRYQNHSSKSSGRSGRSSYKSKHRTHHSTSHHRSHGKSHRRKRTRSVEDDEEGHLICQSGDVLSARYEIVDTLGEGAFGKVVECIDHGAGGRHVAVKIVKNVDRYCEAARSEIQVLEHLNTTDPNSTFRCVQMLEWFEHHGHICIVFELLGLSTYDFIKENGFLPFCLDHIRKMAYQICKSVNFLHSNKLTHTDLKPENILFVQSDYTEAYNPKMKRDERTLINPDIKVVDFGSATYDDEHHSTLVSTRHYRAPEVILALGWSQPCDVWSIGCILIEYYLGFTVFPTHDSKEHLAMMERILGPLPKHMIQKTRKRKYFHHDRLDWDEHSSAGRYVSRRCKPLKEFMLSQDAEHELLFDLIQKMLEYDPAKRITLKEALKHPFFCPLKKIS</sequence>
<feature type="domain" description="Protein kinase" evidence="24">
    <location>
        <begin position="393"/>
        <end position="709"/>
    </location>
</feature>
<evidence type="ECO:0000256" key="23">
    <source>
        <dbReference type="SAM" id="MobiDB-lite"/>
    </source>
</evidence>
<keyword evidence="27" id="KW-1185">Reference proteome</keyword>
<proteinExistence type="inferred from homology"/>
<evidence type="ECO:0000256" key="6">
    <source>
        <dbReference type="ARBA" id="ARBA00022553"/>
    </source>
</evidence>
<keyword evidence="13" id="KW-0413">Isomerase</keyword>
<dbReference type="GO" id="GO:0043484">
    <property type="term" value="P:regulation of RNA splicing"/>
    <property type="evidence" value="ECO:0007669"/>
    <property type="project" value="TreeGrafter"/>
</dbReference>
<evidence type="ECO:0000256" key="2">
    <source>
        <dbReference type="ARBA" id="ARBA00004123"/>
    </source>
</evidence>
<feature type="compositionally biased region" description="Polar residues" evidence="23">
    <location>
        <begin position="44"/>
        <end position="53"/>
    </location>
</feature>
<feature type="compositionally biased region" description="Basic residues" evidence="23">
    <location>
        <begin position="345"/>
        <end position="370"/>
    </location>
</feature>
<keyword evidence="5" id="KW-0723">Serine/threonine-protein kinase</keyword>
<feature type="binding site" evidence="22">
    <location>
        <position position="423"/>
    </location>
    <ligand>
        <name>ATP</name>
        <dbReference type="ChEBI" id="CHEBI:30616"/>
    </ligand>
</feature>
<gene>
    <name evidence="26" type="ORF">H920_02349</name>
</gene>
<dbReference type="InterPro" id="IPR008271">
    <property type="entry name" value="Ser/Thr_kinase_AS"/>
</dbReference>
<evidence type="ECO:0000256" key="19">
    <source>
        <dbReference type="ARBA" id="ARBA00075331"/>
    </source>
</evidence>
<dbReference type="GO" id="GO:0004712">
    <property type="term" value="F:protein serine/threonine/tyrosine kinase activity"/>
    <property type="evidence" value="ECO:0007669"/>
    <property type="project" value="UniProtKB-EC"/>
</dbReference>
<keyword evidence="9 26" id="KW-0418">Kinase</keyword>
<dbReference type="Gene3D" id="1.10.510.10">
    <property type="entry name" value="Transferase(Phosphotransferase) domain 1"/>
    <property type="match status" value="1"/>
</dbReference>
<dbReference type="PROSITE" id="PS50011">
    <property type="entry name" value="PROTEIN_KINASE_DOM"/>
    <property type="match status" value="1"/>
</dbReference>
<evidence type="ECO:0000256" key="18">
    <source>
        <dbReference type="ARBA" id="ARBA00062997"/>
    </source>
</evidence>
<evidence type="ECO:0000256" key="20">
    <source>
        <dbReference type="ARBA" id="ARBA00076198"/>
    </source>
</evidence>
<evidence type="ECO:0000256" key="5">
    <source>
        <dbReference type="ARBA" id="ARBA00022527"/>
    </source>
</evidence>
<dbReference type="Proteomes" id="UP000028990">
    <property type="component" value="Unassembled WGS sequence"/>
</dbReference>
<dbReference type="Pfam" id="PF00160">
    <property type="entry name" value="Pro_isomerase"/>
    <property type="match status" value="1"/>
</dbReference>
<evidence type="ECO:0000313" key="27">
    <source>
        <dbReference type="Proteomes" id="UP000028990"/>
    </source>
</evidence>
<dbReference type="SMART" id="SM00220">
    <property type="entry name" value="S_TKc"/>
    <property type="match status" value="1"/>
</dbReference>
<feature type="region of interest" description="Disordered" evidence="23">
    <location>
        <begin position="320"/>
        <end position="378"/>
    </location>
</feature>
<dbReference type="InterPro" id="IPR051175">
    <property type="entry name" value="CLK_kinases"/>
</dbReference>
<evidence type="ECO:0000256" key="22">
    <source>
        <dbReference type="PROSITE-ProRule" id="PRU10141"/>
    </source>
</evidence>
<comment type="catalytic activity">
    <reaction evidence="1">
        <text>[protein]-peptidylproline (omega=180) = [protein]-peptidylproline (omega=0)</text>
        <dbReference type="Rhea" id="RHEA:16237"/>
        <dbReference type="Rhea" id="RHEA-COMP:10747"/>
        <dbReference type="Rhea" id="RHEA-COMP:10748"/>
        <dbReference type="ChEBI" id="CHEBI:83833"/>
        <dbReference type="ChEBI" id="CHEBI:83834"/>
        <dbReference type="EC" id="5.2.1.8"/>
    </reaction>
</comment>
<dbReference type="InterPro" id="IPR029000">
    <property type="entry name" value="Cyclophilin-like_dom_sf"/>
</dbReference>
<evidence type="ECO:0000256" key="7">
    <source>
        <dbReference type="ARBA" id="ARBA00022679"/>
    </source>
</evidence>
<organism evidence="26 27">
    <name type="scientific">Fukomys damarensis</name>
    <name type="common">Damaraland mole rat</name>
    <name type="synonym">Cryptomys damarensis</name>
    <dbReference type="NCBI Taxonomy" id="885580"/>
    <lineage>
        <taxon>Eukaryota</taxon>
        <taxon>Metazoa</taxon>
        <taxon>Chordata</taxon>
        <taxon>Craniata</taxon>
        <taxon>Vertebrata</taxon>
        <taxon>Euteleostomi</taxon>
        <taxon>Mammalia</taxon>
        <taxon>Eutheria</taxon>
        <taxon>Euarchontoglires</taxon>
        <taxon>Glires</taxon>
        <taxon>Rodentia</taxon>
        <taxon>Hystricomorpha</taxon>
        <taxon>Bathyergidae</taxon>
        <taxon>Fukomys</taxon>
    </lineage>
</organism>
<evidence type="ECO:0000256" key="10">
    <source>
        <dbReference type="ARBA" id="ARBA00022840"/>
    </source>
</evidence>
<evidence type="ECO:0000259" key="24">
    <source>
        <dbReference type="PROSITE" id="PS50011"/>
    </source>
</evidence>
<dbReference type="InterPro" id="IPR020892">
    <property type="entry name" value="Cyclophilin-type_PPIase_CS"/>
</dbReference>
<dbReference type="GO" id="GO:0005634">
    <property type="term" value="C:nucleus"/>
    <property type="evidence" value="ECO:0007669"/>
    <property type="project" value="UniProtKB-SubCell"/>
</dbReference>
<evidence type="ECO:0000259" key="25">
    <source>
        <dbReference type="PROSITE" id="PS50072"/>
    </source>
</evidence>
<keyword evidence="6" id="KW-0597">Phosphoprotein</keyword>
<keyword evidence="10 22" id="KW-0067">ATP-binding</keyword>
<keyword evidence="14" id="KW-0539">Nucleus</keyword>
<dbReference type="PROSITE" id="PS00108">
    <property type="entry name" value="PROTEIN_KINASE_ST"/>
    <property type="match status" value="1"/>
</dbReference>
<dbReference type="EC" id="5.2.1.8" evidence="3"/>
<dbReference type="Gene3D" id="2.40.100.10">
    <property type="entry name" value="Cyclophilin-like"/>
    <property type="match status" value="1"/>
</dbReference>
<feature type="compositionally biased region" description="Basic residues" evidence="23">
    <location>
        <begin position="258"/>
        <end position="268"/>
    </location>
</feature>
<dbReference type="FunFam" id="1.10.510.10:FF:000220">
    <property type="entry name" value="dual specificity protein kinase CLK4 isoform X1"/>
    <property type="match status" value="1"/>
</dbReference>
<dbReference type="CDD" id="cd14213">
    <property type="entry name" value="PKc_CLK1_4"/>
    <property type="match status" value="1"/>
</dbReference>
<keyword evidence="8 22" id="KW-0547">Nucleotide-binding</keyword>
<dbReference type="FunFam" id="3.30.200.20:FF:000061">
    <property type="entry name" value="Dual specificity protein kinase CLK2"/>
    <property type="match status" value="1"/>
</dbReference>
<evidence type="ECO:0000256" key="14">
    <source>
        <dbReference type="ARBA" id="ARBA00023242"/>
    </source>
</evidence>
<evidence type="ECO:0000256" key="4">
    <source>
        <dbReference type="ARBA" id="ARBA00013203"/>
    </source>
</evidence>
<keyword evidence="12" id="KW-0829">Tyrosine-protein kinase</keyword>
<dbReference type="PANTHER" id="PTHR45646:SF4">
    <property type="entry name" value="DUAL SPECIFICITY PROTEIN KINASE CLK1"/>
    <property type="match status" value="1"/>
</dbReference>
<evidence type="ECO:0000256" key="9">
    <source>
        <dbReference type="ARBA" id="ARBA00022777"/>
    </source>
</evidence>
<feature type="compositionally biased region" description="Low complexity" evidence="23">
    <location>
        <begin position="24"/>
        <end position="35"/>
    </location>
</feature>
<keyword evidence="11" id="KW-0697">Rotamase</keyword>
<feature type="domain" description="PPIase cyclophilin-type" evidence="25">
    <location>
        <begin position="89"/>
        <end position="235"/>
    </location>
</feature>
<comment type="subunit">
    <text evidence="18">Identified in the spliceosome C complex.</text>
</comment>
<dbReference type="GO" id="GO:0006457">
    <property type="term" value="P:protein folding"/>
    <property type="evidence" value="ECO:0007669"/>
    <property type="project" value="InterPro"/>
</dbReference>
<dbReference type="GO" id="GO:0005524">
    <property type="term" value="F:ATP binding"/>
    <property type="evidence" value="ECO:0007669"/>
    <property type="project" value="UniProtKB-UniRule"/>
</dbReference>
<dbReference type="InterPro" id="IPR017441">
    <property type="entry name" value="Protein_kinase_ATP_BS"/>
</dbReference>
<dbReference type="InterPro" id="IPR000719">
    <property type="entry name" value="Prot_kinase_dom"/>
</dbReference>
<dbReference type="PROSITE" id="PS00170">
    <property type="entry name" value="CSA_PPIASE_1"/>
    <property type="match status" value="1"/>
</dbReference>
<comment type="function">
    <text evidence="17">PPIases accelerate the folding of proteins. It catalyzes the cis-trans isomerization of proline imidic peptide bonds in oligopeptides. May be involved in pre-mRNA splicing.</text>
</comment>
<evidence type="ECO:0000256" key="8">
    <source>
        <dbReference type="ARBA" id="ARBA00022741"/>
    </source>
</evidence>
<dbReference type="EMBL" id="KN121519">
    <property type="protein sequence ID" value="KFO36254.1"/>
    <property type="molecule type" value="Genomic_DNA"/>
</dbReference>
<name>A0A091DVW7_FUKDA</name>
<comment type="similarity">
    <text evidence="16">Belongs to the cyclophilin-type PPIase family. PPIL3 subfamily.</text>
</comment>
<keyword evidence="7" id="KW-0808">Transferase</keyword>
<feature type="region of interest" description="Disordered" evidence="23">
    <location>
        <begin position="1"/>
        <end position="53"/>
    </location>
</feature>
<feature type="compositionally biased region" description="Low complexity" evidence="23">
    <location>
        <begin position="332"/>
        <end position="344"/>
    </location>
</feature>
<dbReference type="EC" id="2.7.12.1" evidence="4"/>
<dbReference type="STRING" id="885580.ENSFDAP00000006805"/>
<dbReference type="FunFam" id="2.40.100.10:FF:000012">
    <property type="entry name" value="Peptidyl-prolyl cis-trans isomerase"/>
    <property type="match status" value="1"/>
</dbReference>
<reference evidence="26 27" key="1">
    <citation type="submission" date="2013-11" db="EMBL/GenBank/DDBJ databases">
        <title>The Damaraland mole rat (Fukomys damarensis) genome and evolution of African mole rats.</title>
        <authorList>
            <person name="Gladyshev V.N."/>
            <person name="Fang X."/>
        </authorList>
    </citation>
    <scope>NUCLEOTIDE SEQUENCE [LARGE SCALE GENOMIC DNA]</scope>
    <source>
        <tissue evidence="26">Liver</tissue>
    </source>
</reference>